<evidence type="ECO:0000256" key="7">
    <source>
        <dbReference type="ARBA" id="ARBA00023237"/>
    </source>
</evidence>
<keyword evidence="6 8" id="KW-0472">Membrane</keyword>
<evidence type="ECO:0000256" key="8">
    <source>
        <dbReference type="PROSITE-ProRule" id="PRU01360"/>
    </source>
</evidence>
<evidence type="ECO:0000256" key="4">
    <source>
        <dbReference type="ARBA" id="ARBA00022692"/>
    </source>
</evidence>
<dbReference type="NCBIfam" id="TIGR04057">
    <property type="entry name" value="SusC_RagA_signa"/>
    <property type="match status" value="1"/>
</dbReference>
<dbReference type="Gene3D" id="2.60.40.1120">
    <property type="entry name" value="Carboxypeptidase-like, regulatory domain"/>
    <property type="match status" value="1"/>
</dbReference>
<keyword evidence="14" id="KW-1185">Reference proteome</keyword>
<feature type="domain" description="TonB-dependent receptor-like beta-barrel" evidence="11">
    <location>
        <begin position="400"/>
        <end position="829"/>
    </location>
</feature>
<evidence type="ECO:0000256" key="6">
    <source>
        <dbReference type="ARBA" id="ARBA00023136"/>
    </source>
</evidence>
<dbReference type="PROSITE" id="PS00018">
    <property type="entry name" value="EF_HAND_1"/>
    <property type="match status" value="1"/>
</dbReference>
<dbReference type="Pfam" id="PF13715">
    <property type="entry name" value="CarbopepD_reg_2"/>
    <property type="match status" value="1"/>
</dbReference>
<keyword evidence="7 8" id="KW-0998">Cell outer membrane</keyword>
<name>A0ABP8GI19_9SPHI</name>
<keyword evidence="10" id="KW-0732">Signal</keyword>
<evidence type="ECO:0000256" key="10">
    <source>
        <dbReference type="SAM" id="SignalP"/>
    </source>
</evidence>
<dbReference type="InterPro" id="IPR018247">
    <property type="entry name" value="EF_Hand_1_Ca_BS"/>
</dbReference>
<protein>
    <submittedName>
        <fullName evidence="13">TonB-dependent receptor</fullName>
    </submittedName>
</protein>
<evidence type="ECO:0000259" key="11">
    <source>
        <dbReference type="Pfam" id="PF00593"/>
    </source>
</evidence>
<dbReference type="SUPFAM" id="SSF49464">
    <property type="entry name" value="Carboxypeptidase regulatory domain-like"/>
    <property type="match status" value="1"/>
</dbReference>
<dbReference type="InterPro" id="IPR023996">
    <property type="entry name" value="TonB-dep_OMP_SusC/RagA"/>
</dbReference>
<keyword evidence="3 8" id="KW-1134">Transmembrane beta strand</keyword>
<dbReference type="InterPro" id="IPR008969">
    <property type="entry name" value="CarboxyPept-like_regulatory"/>
</dbReference>
<keyword evidence="13" id="KW-0675">Receptor</keyword>
<dbReference type="NCBIfam" id="TIGR04056">
    <property type="entry name" value="OMP_RagA_SusC"/>
    <property type="match status" value="1"/>
</dbReference>
<dbReference type="InterPro" id="IPR000531">
    <property type="entry name" value="Beta-barrel_TonB"/>
</dbReference>
<evidence type="ECO:0000259" key="12">
    <source>
        <dbReference type="Pfam" id="PF07715"/>
    </source>
</evidence>
<comment type="caution">
    <text evidence="13">The sequence shown here is derived from an EMBL/GenBank/DDBJ whole genome shotgun (WGS) entry which is preliminary data.</text>
</comment>
<proteinExistence type="inferred from homology"/>
<accession>A0ABP8GI19</accession>
<evidence type="ECO:0000256" key="1">
    <source>
        <dbReference type="ARBA" id="ARBA00004571"/>
    </source>
</evidence>
<organism evidence="13 14">
    <name type="scientific">Mucilaginibacter gynuensis</name>
    <dbReference type="NCBI Taxonomy" id="1302236"/>
    <lineage>
        <taxon>Bacteria</taxon>
        <taxon>Pseudomonadati</taxon>
        <taxon>Bacteroidota</taxon>
        <taxon>Sphingobacteriia</taxon>
        <taxon>Sphingobacteriales</taxon>
        <taxon>Sphingobacteriaceae</taxon>
        <taxon>Mucilaginibacter</taxon>
    </lineage>
</organism>
<reference evidence="14" key="1">
    <citation type="journal article" date="2019" name="Int. J. Syst. Evol. Microbiol.">
        <title>The Global Catalogue of Microorganisms (GCM) 10K type strain sequencing project: providing services to taxonomists for standard genome sequencing and annotation.</title>
        <authorList>
            <consortium name="The Broad Institute Genomics Platform"/>
            <consortium name="The Broad Institute Genome Sequencing Center for Infectious Disease"/>
            <person name="Wu L."/>
            <person name="Ma J."/>
        </authorList>
    </citation>
    <scope>NUCLEOTIDE SEQUENCE [LARGE SCALE GENOMIC DNA]</scope>
    <source>
        <strain evidence="14">JCM 17705</strain>
    </source>
</reference>
<comment type="similarity">
    <text evidence="8 9">Belongs to the TonB-dependent receptor family.</text>
</comment>
<feature type="signal peptide" evidence="10">
    <location>
        <begin position="1"/>
        <end position="24"/>
    </location>
</feature>
<dbReference type="Pfam" id="PF00593">
    <property type="entry name" value="TonB_dep_Rec_b-barrel"/>
    <property type="match status" value="1"/>
</dbReference>
<dbReference type="InterPro" id="IPR037066">
    <property type="entry name" value="Plug_dom_sf"/>
</dbReference>
<evidence type="ECO:0000313" key="14">
    <source>
        <dbReference type="Proteomes" id="UP001500582"/>
    </source>
</evidence>
<dbReference type="Pfam" id="PF07715">
    <property type="entry name" value="Plug"/>
    <property type="match status" value="1"/>
</dbReference>
<dbReference type="Proteomes" id="UP001500582">
    <property type="component" value="Unassembled WGS sequence"/>
</dbReference>
<evidence type="ECO:0000256" key="5">
    <source>
        <dbReference type="ARBA" id="ARBA00023077"/>
    </source>
</evidence>
<dbReference type="InterPro" id="IPR012910">
    <property type="entry name" value="Plug_dom"/>
</dbReference>
<evidence type="ECO:0000256" key="2">
    <source>
        <dbReference type="ARBA" id="ARBA00022448"/>
    </source>
</evidence>
<evidence type="ECO:0000256" key="9">
    <source>
        <dbReference type="RuleBase" id="RU003357"/>
    </source>
</evidence>
<dbReference type="RefSeq" id="WP_345211558.1">
    <property type="nucleotide sequence ID" value="NZ_BAABFT010000006.1"/>
</dbReference>
<comment type="subcellular location">
    <subcellularLocation>
        <location evidence="1 8">Cell outer membrane</location>
        <topology evidence="1 8">Multi-pass membrane protein</topology>
    </subcellularLocation>
</comment>
<evidence type="ECO:0000256" key="3">
    <source>
        <dbReference type="ARBA" id="ARBA00022452"/>
    </source>
</evidence>
<sequence length="1006" mass="109944">MRKHYLKNYVLLFAMLLVSGFAFAQTGSISGTVLDTKRETLPGVTVSVDGTTLGTATDVNGAFKINGVTAGAHTLTVKYIGYVTMQKAVTVASGQNAVVEIQMSAQTQSLNEVVVIGYGTATRKDVTGSVATVSSKDFQKGSVTTPEQLIAGKVAGVAITSNGGQPGVGSQIRIRGGASLNATNDPLIIVDGVSLSNNGISGSPNPLSLINPNDIETFTVLKDASATAIYGSRASNGVILITTKKGQSGAPKINFSSNVSAAKVVKTIDVFSASEYRDYVTANGTAAQVAKLGDASTDWQKQIYQTAIATDNNLSVSGTYKNLPYRVSVGYLNQDGILKTDNLERTSGSINLNPKFFDNHLKVNFNVKGAISKSRFANQGAIGAAVSMNPTYPIMSGNDAFGGYYEVTSNGKLEALAPRNPVALLNQKFDNSTVKRSIGNAQFDYSFHFLPELHANLNLGYDYSSGEGTIVVPDYAAQSFERFKDGNNVLHSGINNQYSQKQQNRLGEFYLSYNKDVKSIESRFDVVAGYAYQIFRNEDAPNGSQSYGFPDQTSDGSTVVTRLYPDNVFQNVLISYYGRLNYTYKGRYILTGTLRTDGSSRFKPENRWSVFPSAALAWNVKEESFIKDADVVSSLKFRGGYGVTGQQEGINLYDYRSFYNLSTNTAQYQMGDMYYNMYRPGGYYDNRKWESTATTNIAIDYGFLNERLTGTIEFYYKKTKDLLSLVNQPAGTNFANQIVANIGNMENKGIEFSVNAIPVKTKDLTWNVSANVTYNTNKITNLTIAPDPNFQGNRTNNISGGTGNTILINSTGYRRGSFYVYEQVYDAQGKPLDNVFVDRNGDGTINEKDLYRYKGIDPKAFFGFSTSVSYKNWSAGTVLRGSLGNYVYNNVFSSTGTRQNIFNPIGYLNNGSTNVLETGFSGSGNNYFLSDYYVQNASFLRMDNVNLGYNFGKLFKSRGNLRVSANVQNVFTITKYKGLDPEVSSGVDNNFYPRPRTFVLGLNLDL</sequence>
<dbReference type="InterPro" id="IPR023997">
    <property type="entry name" value="TonB-dep_OMP_SusC/RagA_CS"/>
</dbReference>
<evidence type="ECO:0000313" key="13">
    <source>
        <dbReference type="EMBL" id="GAA4324611.1"/>
    </source>
</evidence>
<keyword evidence="2 8" id="KW-0813">Transport</keyword>
<dbReference type="Gene3D" id="2.170.130.10">
    <property type="entry name" value="TonB-dependent receptor, plug domain"/>
    <property type="match status" value="1"/>
</dbReference>
<dbReference type="SUPFAM" id="SSF56935">
    <property type="entry name" value="Porins"/>
    <property type="match status" value="1"/>
</dbReference>
<keyword evidence="5 9" id="KW-0798">TonB box</keyword>
<dbReference type="InterPro" id="IPR036942">
    <property type="entry name" value="Beta-barrel_TonB_sf"/>
</dbReference>
<gene>
    <name evidence="13" type="ORF">GCM10023149_26340</name>
</gene>
<dbReference type="Gene3D" id="2.40.170.20">
    <property type="entry name" value="TonB-dependent receptor, beta-barrel domain"/>
    <property type="match status" value="1"/>
</dbReference>
<dbReference type="InterPro" id="IPR039426">
    <property type="entry name" value="TonB-dep_rcpt-like"/>
</dbReference>
<dbReference type="PROSITE" id="PS52016">
    <property type="entry name" value="TONB_DEPENDENT_REC_3"/>
    <property type="match status" value="1"/>
</dbReference>
<keyword evidence="4 8" id="KW-0812">Transmembrane</keyword>
<feature type="domain" description="TonB-dependent receptor plug" evidence="12">
    <location>
        <begin position="123"/>
        <end position="238"/>
    </location>
</feature>
<dbReference type="EMBL" id="BAABFT010000006">
    <property type="protein sequence ID" value="GAA4324611.1"/>
    <property type="molecule type" value="Genomic_DNA"/>
</dbReference>
<feature type="chain" id="PRO_5045785452" evidence="10">
    <location>
        <begin position="25"/>
        <end position="1006"/>
    </location>
</feature>